<evidence type="ECO:0000313" key="3">
    <source>
        <dbReference type="EMBL" id="MBB5183120.1"/>
    </source>
</evidence>
<name>A0A7W8CWW8_9FIRM</name>
<dbReference type="InterPro" id="IPR003501">
    <property type="entry name" value="PTS_EIIB_2/3"/>
</dbReference>
<dbReference type="Gene3D" id="3.40.50.2300">
    <property type="match status" value="1"/>
</dbReference>
<dbReference type="EMBL" id="JACHHK010000003">
    <property type="protein sequence ID" value="MBB5183120.1"/>
    <property type="molecule type" value="Genomic_DNA"/>
</dbReference>
<keyword evidence="1" id="KW-0808">Transferase</keyword>
<dbReference type="GO" id="GO:0009401">
    <property type="term" value="P:phosphoenolpyruvate-dependent sugar phosphotransferase system"/>
    <property type="evidence" value="ECO:0007669"/>
    <property type="project" value="InterPro"/>
</dbReference>
<dbReference type="InterPro" id="IPR036095">
    <property type="entry name" value="PTS_EIIB-like_sf"/>
</dbReference>
<protein>
    <submittedName>
        <fullName evidence="3">PTS system ascorbate-specific IIB component</fullName>
    </submittedName>
</protein>
<proteinExistence type="predicted"/>
<dbReference type="AlphaFoldDB" id="A0A7W8CWW8"/>
<dbReference type="RefSeq" id="WP_183328405.1">
    <property type="nucleotide sequence ID" value="NZ_JACHHK010000003.1"/>
</dbReference>
<keyword evidence="4" id="KW-1185">Reference proteome</keyword>
<evidence type="ECO:0000256" key="1">
    <source>
        <dbReference type="ARBA" id="ARBA00022679"/>
    </source>
</evidence>
<reference evidence="3 4" key="1">
    <citation type="submission" date="2020-08" db="EMBL/GenBank/DDBJ databases">
        <title>Genomic Encyclopedia of Type Strains, Phase IV (KMG-IV): sequencing the most valuable type-strain genomes for metagenomic binning, comparative biology and taxonomic classification.</title>
        <authorList>
            <person name="Goeker M."/>
        </authorList>
    </citation>
    <scope>NUCLEOTIDE SEQUENCE [LARGE SCALE GENOMIC DNA]</scope>
    <source>
        <strain evidence="3 4">DSM 25799</strain>
    </source>
</reference>
<evidence type="ECO:0000313" key="4">
    <source>
        <dbReference type="Proteomes" id="UP000539953"/>
    </source>
</evidence>
<dbReference type="Proteomes" id="UP000539953">
    <property type="component" value="Unassembled WGS sequence"/>
</dbReference>
<dbReference type="Pfam" id="PF02302">
    <property type="entry name" value="PTS_IIB"/>
    <property type="match status" value="1"/>
</dbReference>
<gene>
    <name evidence="3" type="ORF">HNQ47_001140</name>
</gene>
<dbReference type="GO" id="GO:0008982">
    <property type="term" value="F:protein-N(PI)-phosphohistidine-sugar phosphotransferase activity"/>
    <property type="evidence" value="ECO:0007669"/>
    <property type="project" value="InterPro"/>
</dbReference>
<dbReference type="InterPro" id="IPR013011">
    <property type="entry name" value="PTS_EIIB_2"/>
</dbReference>
<accession>A0A7W8CWW8</accession>
<dbReference type="SUPFAM" id="SSF52794">
    <property type="entry name" value="PTS system IIB component-like"/>
    <property type="match status" value="1"/>
</dbReference>
<feature type="domain" description="PTS EIIB type-2" evidence="2">
    <location>
        <begin position="5"/>
        <end position="95"/>
    </location>
</feature>
<organism evidence="3 4">
    <name type="scientific">Catenisphaera adipataccumulans</name>
    <dbReference type="NCBI Taxonomy" id="700500"/>
    <lineage>
        <taxon>Bacteria</taxon>
        <taxon>Bacillati</taxon>
        <taxon>Bacillota</taxon>
        <taxon>Erysipelotrichia</taxon>
        <taxon>Erysipelotrichales</taxon>
        <taxon>Erysipelotrichaceae</taxon>
        <taxon>Catenisphaera</taxon>
    </lineage>
</organism>
<dbReference type="CDD" id="cd05563">
    <property type="entry name" value="PTS_IIB_ascorbate"/>
    <property type="match status" value="1"/>
</dbReference>
<comment type="caution">
    <text evidence="3">The sequence shown here is derived from an EMBL/GenBank/DDBJ whole genome shotgun (WGS) entry which is preliminary data.</text>
</comment>
<sequence length="101" mass="10977">MATIKKIMCCCGSGLGSSMMVQMNIEKALKNLGIEGVTAEHTSLSEVTPKSADLFVVGKDIAPQLASYPRVVVLDKIMSMKELTAKLEQAFAKTEDEFHIQ</sequence>
<evidence type="ECO:0000259" key="2">
    <source>
        <dbReference type="PROSITE" id="PS51099"/>
    </source>
</evidence>
<dbReference type="PROSITE" id="PS51099">
    <property type="entry name" value="PTS_EIIB_TYPE_2"/>
    <property type="match status" value="1"/>
</dbReference>